<protein>
    <recommendedName>
        <fullName evidence="4">Transmembrane protein</fullName>
    </recommendedName>
</protein>
<gene>
    <name evidence="2" type="ORF">PQR63_19445</name>
</gene>
<evidence type="ECO:0000256" key="1">
    <source>
        <dbReference type="SAM" id="Phobius"/>
    </source>
</evidence>
<evidence type="ECO:0008006" key="4">
    <source>
        <dbReference type="Google" id="ProtNLM"/>
    </source>
</evidence>
<keyword evidence="3" id="KW-1185">Reference proteome</keyword>
<dbReference type="RefSeq" id="WP_408169606.1">
    <property type="nucleotide sequence ID" value="NZ_JAQQFR010000014.1"/>
</dbReference>
<comment type="caution">
    <text evidence="2">The sequence shown here is derived from an EMBL/GenBank/DDBJ whole genome shotgun (WGS) entry which is preliminary data.</text>
</comment>
<accession>A0ABW8ZDH2</accession>
<sequence>MSNQQPIKTMMEVCNRPESDVQPKNYLERNSMRYTGHIQGNEAALALCILLVAFIILFWLVPTLPRAAEKEKSPELSLRASIAFGPAWLMLGGPFYRISTYDDFFLCVFFGTQKIYYADVKDLHFQASNLVSMTVHGVKIKVVSTNDKMKLLYTKLQSHIRT</sequence>
<feature type="transmembrane region" description="Helical" evidence="1">
    <location>
        <begin position="43"/>
        <end position="64"/>
    </location>
</feature>
<dbReference type="Proteomes" id="UP001629214">
    <property type="component" value="Unassembled WGS sequence"/>
</dbReference>
<evidence type="ECO:0000313" key="2">
    <source>
        <dbReference type="EMBL" id="MFL9880580.1"/>
    </source>
</evidence>
<feature type="transmembrane region" description="Helical" evidence="1">
    <location>
        <begin position="76"/>
        <end position="96"/>
    </location>
</feature>
<keyword evidence="1" id="KW-1133">Transmembrane helix</keyword>
<keyword evidence="1" id="KW-0812">Transmembrane</keyword>
<evidence type="ECO:0000313" key="3">
    <source>
        <dbReference type="Proteomes" id="UP001629214"/>
    </source>
</evidence>
<proteinExistence type="predicted"/>
<dbReference type="EMBL" id="JAQQFR010000014">
    <property type="protein sequence ID" value="MFL9880580.1"/>
    <property type="molecule type" value="Genomic_DNA"/>
</dbReference>
<reference evidence="2 3" key="1">
    <citation type="journal article" date="2024" name="Chem. Sci.">
        <title>Discovery of megapolipeptins by genome mining of a Burkholderiales bacteria collection.</title>
        <authorList>
            <person name="Paulo B.S."/>
            <person name="Recchia M.J.J."/>
            <person name="Lee S."/>
            <person name="Fergusson C.H."/>
            <person name="Romanowski S.B."/>
            <person name="Hernandez A."/>
            <person name="Krull N."/>
            <person name="Liu D.Y."/>
            <person name="Cavanagh H."/>
            <person name="Bos A."/>
            <person name="Gray C.A."/>
            <person name="Murphy B.T."/>
            <person name="Linington R.G."/>
            <person name="Eustaquio A.S."/>
        </authorList>
    </citation>
    <scope>NUCLEOTIDE SEQUENCE [LARGE SCALE GENOMIC DNA]</scope>
    <source>
        <strain evidence="2 3">RL21-008-BIB-B</strain>
    </source>
</reference>
<organism evidence="2 3">
    <name type="scientific">Herbaspirillum rhizosphaerae</name>
    <dbReference type="NCBI Taxonomy" id="346179"/>
    <lineage>
        <taxon>Bacteria</taxon>
        <taxon>Pseudomonadati</taxon>
        <taxon>Pseudomonadota</taxon>
        <taxon>Betaproteobacteria</taxon>
        <taxon>Burkholderiales</taxon>
        <taxon>Oxalobacteraceae</taxon>
        <taxon>Herbaspirillum</taxon>
    </lineage>
</organism>
<name>A0ABW8ZDH2_9BURK</name>
<keyword evidence="1" id="KW-0472">Membrane</keyword>